<keyword evidence="1" id="KW-0732">Signal</keyword>
<dbReference type="Proteomes" id="UP001301442">
    <property type="component" value="Chromosome"/>
</dbReference>
<evidence type="ECO:0008006" key="4">
    <source>
        <dbReference type="Google" id="ProtNLM"/>
    </source>
</evidence>
<sequence length="491" mass="55870">MKQITPLKLLKPLLILMLMPYMTLSALANASEEESLIKGFAQWQASRVEKILINEVLEDITEDPYTKRFFSSTSRNYSFYESSNAQRLIPLLQHYIKVDIDNFEQIMTKCIPYHLDNLVNSKQTIAQKAEALGNLMHGLRLLSSKIAAGDKPYTVENFNDTACVGSENFNGKFTVSINEANLKALINNVLAYIQANPASSQVIKYATRNIRQLNESYPENYQATFINITEEQVLRLINHVLELKRTFIEADNLFIQTHQLIVTLETIANMQENDYPGFNKFKNAALLFSSLAQASKEGKTGQVVAILDTYIDEQDAYMQKRSKQAYYARYKIPSVASEGFDNNKIVNKTYTGSCSGRFFSPCKGTIFLSSYYGISAIYNKEEQFEDREINFRAFGPIGFEFKAISFEDSILSLNIMPLDIGNYITNELKQDDYSAKFDDILAPSVFISYTSKSKPFAVLFGFQDKIKVAEDYETNGIFLSLVFDLPIYTIY</sequence>
<protein>
    <recommendedName>
        <fullName evidence="4">Secreted protein</fullName>
    </recommendedName>
</protein>
<accession>A0ABZ0GTF9</accession>
<evidence type="ECO:0000313" key="2">
    <source>
        <dbReference type="EMBL" id="WOH38964.1"/>
    </source>
</evidence>
<feature type="signal peptide" evidence="1">
    <location>
        <begin position="1"/>
        <end position="30"/>
    </location>
</feature>
<evidence type="ECO:0000313" key="3">
    <source>
        <dbReference type="Proteomes" id="UP001301442"/>
    </source>
</evidence>
<proteinExistence type="predicted"/>
<dbReference type="RefSeq" id="WP_348397730.1">
    <property type="nucleotide sequence ID" value="NZ_CP136600.1"/>
</dbReference>
<organism evidence="2 3">
    <name type="scientific">Thalassotalea fonticola</name>
    <dbReference type="NCBI Taxonomy" id="3065649"/>
    <lineage>
        <taxon>Bacteria</taxon>
        <taxon>Pseudomonadati</taxon>
        <taxon>Pseudomonadota</taxon>
        <taxon>Gammaproteobacteria</taxon>
        <taxon>Alteromonadales</taxon>
        <taxon>Colwelliaceae</taxon>
        <taxon>Thalassotalea</taxon>
    </lineage>
</organism>
<feature type="chain" id="PRO_5047195737" description="Secreted protein" evidence="1">
    <location>
        <begin position="31"/>
        <end position="491"/>
    </location>
</feature>
<gene>
    <name evidence="2" type="ORF">RI844_07020</name>
</gene>
<keyword evidence="3" id="KW-1185">Reference proteome</keyword>
<evidence type="ECO:0000256" key="1">
    <source>
        <dbReference type="SAM" id="SignalP"/>
    </source>
</evidence>
<name>A0ABZ0GTF9_9GAMM</name>
<reference evidence="2 3" key="1">
    <citation type="submission" date="2023-09" db="EMBL/GenBank/DDBJ databases">
        <authorList>
            <person name="Qi X."/>
        </authorList>
    </citation>
    <scope>NUCLEOTIDE SEQUENCE [LARGE SCALE GENOMIC DNA]</scope>
    <source>
        <strain evidence="2 3">S1-1</strain>
    </source>
</reference>
<dbReference type="EMBL" id="CP136600">
    <property type="protein sequence ID" value="WOH38964.1"/>
    <property type="molecule type" value="Genomic_DNA"/>
</dbReference>